<sequence length="175" mass="19974">MDMCFMCRFKELAVMENTGQYDSLGANDVTFGDLPECGDSHAVEGLPSSTELNAPNEVTFSKPFVGMEFDSLDKAYFYYNEYARTVGFSIRRAKNRRSNIDGALLFQRFCCSKEGHRRARRDNDGEEPKRMKDGVLVKVRRRNVKSIRVGCSAKGKAYAEVSKTHSINSRRYEHE</sequence>
<dbReference type="EMBL" id="MVGT01002023">
    <property type="protein sequence ID" value="OVA10252.1"/>
    <property type="molecule type" value="Genomic_DNA"/>
</dbReference>
<feature type="domain" description="FAR1" evidence="1">
    <location>
        <begin position="78"/>
        <end position="174"/>
    </location>
</feature>
<evidence type="ECO:0000313" key="2">
    <source>
        <dbReference type="EMBL" id="OVA10252.1"/>
    </source>
</evidence>
<dbReference type="InParanoid" id="A0A200QII8"/>
<dbReference type="AlphaFoldDB" id="A0A200QII8"/>
<dbReference type="Pfam" id="PF03101">
    <property type="entry name" value="FAR1"/>
    <property type="match status" value="1"/>
</dbReference>
<evidence type="ECO:0000313" key="3">
    <source>
        <dbReference type="Proteomes" id="UP000195402"/>
    </source>
</evidence>
<dbReference type="STRING" id="56857.A0A200QII8"/>
<gene>
    <name evidence="2" type="ORF">BVC80_1173g18</name>
</gene>
<dbReference type="PANTHER" id="PTHR46328">
    <property type="entry name" value="FAR-RED IMPAIRED RESPONSIVE (FAR1) FAMILY PROTEIN-RELATED"/>
    <property type="match status" value="1"/>
</dbReference>
<comment type="caution">
    <text evidence="2">The sequence shown here is derived from an EMBL/GenBank/DDBJ whole genome shotgun (WGS) entry which is preliminary data.</text>
</comment>
<dbReference type="OrthoDB" id="1935346at2759"/>
<protein>
    <submittedName>
        <fullName evidence="2">FAR1 DNA binding domain</fullName>
    </submittedName>
</protein>
<evidence type="ECO:0000259" key="1">
    <source>
        <dbReference type="Pfam" id="PF03101"/>
    </source>
</evidence>
<keyword evidence="3" id="KW-1185">Reference proteome</keyword>
<proteinExistence type="predicted"/>
<organism evidence="2 3">
    <name type="scientific">Macleaya cordata</name>
    <name type="common">Five-seeded plume-poppy</name>
    <name type="synonym">Bocconia cordata</name>
    <dbReference type="NCBI Taxonomy" id="56857"/>
    <lineage>
        <taxon>Eukaryota</taxon>
        <taxon>Viridiplantae</taxon>
        <taxon>Streptophyta</taxon>
        <taxon>Embryophyta</taxon>
        <taxon>Tracheophyta</taxon>
        <taxon>Spermatophyta</taxon>
        <taxon>Magnoliopsida</taxon>
        <taxon>Ranunculales</taxon>
        <taxon>Papaveraceae</taxon>
        <taxon>Papaveroideae</taxon>
        <taxon>Macleaya</taxon>
    </lineage>
</organism>
<dbReference type="Proteomes" id="UP000195402">
    <property type="component" value="Unassembled WGS sequence"/>
</dbReference>
<accession>A0A200QII8</accession>
<reference evidence="2 3" key="1">
    <citation type="journal article" date="2017" name="Mol. Plant">
        <title>The Genome of Medicinal Plant Macleaya cordata Provides New Insights into Benzylisoquinoline Alkaloids Metabolism.</title>
        <authorList>
            <person name="Liu X."/>
            <person name="Liu Y."/>
            <person name="Huang P."/>
            <person name="Ma Y."/>
            <person name="Qing Z."/>
            <person name="Tang Q."/>
            <person name="Cao H."/>
            <person name="Cheng P."/>
            <person name="Zheng Y."/>
            <person name="Yuan Z."/>
            <person name="Zhou Y."/>
            <person name="Liu J."/>
            <person name="Tang Z."/>
            <person name="Zhuo Y."/>
            <person name="Zhang Y."/>
            <person name="Yu L."/>
            <person name="Huang J."/>
            <person name="Yang P."/>
            <person name="Peng Q."/>
            <person name="Zhang J."/>
            <person name="Jiang W."/>
            <person name="Zhang Z."/>
            <person name="Lin K."/>
            <person name="Ro D.K."/>
            <person name="Chen X."/>
            <person name="Xiong X."/>
            <person name="Shang Y."/>
            <person name="Huang S."/>
            <person name="Zeng J."/>
        </authorList>
    </citation>
    <scope>NUCLEOTIDE SEQUENCE [LARGE SCALE GENOMIC DNA]</scope>
    <source>
        <strain evidence="3">cv. BLH2017</strain>
        <tissue evidence="2">Root</tissue>
    </source>
</reference>
<dbReference type="PANTHER" id="PTHR46328:SF27">
    <property type="entry name" value="OS12G0287500 PROTEIN"/>
    <property type="match status" value="1"/>
</dbReference>
<dbReference type="InterPro" id="IPR004330">
    <property type="entry name" value="FAR1_DNA_bnd_dom"/>
</dbReference>
<name>A0A200QII8_MACCD</name>